<evidence type="ECO:0000256" key="8">
    <source>
        <dbReference type="ARBA" id="ARBA00022786"/>
    </source>
</evidence>
<evidence type="ECO:0000256" key="3">
    <source>
        <dbReference type="ARBA" id="ARBA00004906"/>
    </source>
</evidence>
<comment type="subcellular location">
    <subcellularLocation>
        <location evidence="2 14">Nucleus</location>
    </subcellularLocation>
</comment>
<dbReference type="EMBL" id="ML002947">
    <property type="protein sequence ID" value="RKP35152.1"/>
    <property type="molecule type" value="Genomic_DNA"/>
</dbReference>
<dbReference type="PANTHER" id="PTHR23163">
    <property type="entry name" value="RING FINGER PROTEIN-RELATED"/>
    <property type="match status" value="1"/>
</dbReference>
<comment type="pathway">
    <text evidence="3 14">Protein modification; protein ubiquitination.</text>
</comment>
<proteinExistence type="inferred from homology"/>
<dbReference type="PROSITE" id="PS00518">
    <property type="entry name" value="ZF_RING_1"/>
    <property type="match status" value="1"/>
</dbReference>
<dbReference type="InterPro" id="IPR018957">
    <property type="entry name" value="Znf_C3HC4_RING-type"/>
</dbReference>
<sequence length="184" mass="21554">MIMALKRQSVKQMEHIRVLEDKDKLLAKQVQVLEKEVVATQSAVKACKEKLEDMSLRQNEVTDSLTRAETRFNDVQRLLAERTANLEKESHHSRRLQEECQTLRRKLDRSTKEQADDQLRSERDEYKALLKCSSCSTRFKSHVITRCMHVFCNECLQARLETRQRKCPSCAEPFGANDVRKIFL</sequence>
<keyword evidence="18" id="KW-1185">Reference proteome</keyword>
<evidence type="ECO:0000256" key="4">
    <source>
        <dbReference type="ARBA" id="ARBA00005555"/>
    </source>
</evidence>
<evidence type="ECO:0000256" key="7">
    <source>
        <dbReference type="ARBA" id="ARBA00022771"/>
    </source>
</evidence>
<protein>
    <recommendedName>
        <fullName evidence="14">E3 ubiquitin protein ligase</fullName>
        <ecNumber evidence="14">2.3.2.27</ecNumber>
    </recommendedName>
</protein>
<organism evidence="17 18">
    <name type="scientific">Dimargaris cristalligena</name>
    <dbReference type="NCBI Taxonomy" id="215637"/>
    <lineage>
        <taxon>Eukaryota</taxon>
        <taxon>Fungi</taxon>
        <taxon>Fungi incertae sedis</taxon>
        <taxon>Zoopagomycota</taxon>
        <taxon>Kickxellomycotina</taxon>
        <taxon>Dimargaritomycetes</taxon>
        <taxon>Dimargaritales</taxon>
        <taxon>Dimargaritaceae</taxon>
        <taxon>Dimargaris</taxon>
    </lineage>
</organism>
<keyword evidence="7 13" id="KW-0863">Zinc-finger</keyword>
<reference evidence="18" key="1">
    <citation type="journal article" date="2018" name="Nat. Microbiol.">
        <title>Leveraging single-cell genomics to expand the fungal tree of life.</title>
        <authorList>
            <person name="Ahrendt S.R."/>
            <person name="Quandt C.A."/>
            <person name="Ciobanu D."/>
            <person name="Clum A."/>
            <person name="Salamov A."/>
            <person name="Andreopoulos B."/>
            <person name="Cheng J.F."/>
            <person name="Woyke T."/>
            <person name="Pelin A."/>
            <person name="Henrissat B."/>
            <person name="Reynolds N.K."/>
            <person name="Benny G.L."/>
            <person name="Smith M.E."/>
            <person name="James T.Y."/>
            <person name="Grigoriev I.V."/>
        </authorList>
    </citation>
    <scope>NUCLEOTIDE SEQUENCE [LARGE SCALE GENOMIC DNA]</scope>
    <source>
        <strain evidence="18">RSA 468</strain>
    </source>
</reference>
<keyword evidence="8 14" id="KW-0833">Ubl conjugation pathway</keyword>
<feature type="coiled-coil region" evidence="15">
    <location>
        <begin position="86"/>
        <end position="113"/>
    </location>
</feature>
<dbReference type="PROSITE" id="PS50089">
    <property type="entry name" value="ZF_RING_2"/>
    <property type="match status" value="1"/>
</dbReference>
<evidence type="ECO:0000256" key="14">
    <source>
        <dbReference type="RuleBase" id="RU365038"/>
    </source>
</evidence>
<evidence type="ECO:0000256" key="6">
    <source>
        <dbReference type="ARBA" id="ARBA00022723"/>
    </source>
</evidence>
<evidence type="ECO:0000256" key="11">
    <source>
        <dbReference type="ARBA" id="ARBA00023054"/>
    </source>
</evidence>
<evidence type="ECO:0000313" key="17">
    <source>
        <dbReference type="EMBL" id="RKP35152.1"/>
    </source>
</evidence>
<dbReference type="CDD" id="cd16499">
    <property type="entry name" value="RING-HC_Bre1-like"/>
    <property type="match status" value="1"/>
</dbReference>
<evidence type="ECO:0000256" key="2">
    <source>
        <dbReference type="ARBA" id="ARBA00004123"/>
    </source>
</evidence>
<gene>
    <name evidence="17" type="ORF">BJ085DRAFT_42082</name>
</gene>
<keyword evidence="12 14" id="KW-0539">Nucleus</keyword>
<dbReference type="STRING" id="215637.A0A4P9ZR74"/>
<dbReference type="UniPathway" id="UPA00143"/>
<dbReference type="InterPro" id="IPR017907">
    <property type="entry name" value="Znf_RING_CS"/>
</dbReference>
<dbReference type="GO" id="GO:0061630">
    <property type="term" value="F:ubiquitin protein ligase activity"/>
    <property type="evidence" value="ECO:0007669"/>
    <property type="project" value="UniProtKB-EC"/>
</dbReference>
<dbReference type="GO" id="GO:0005634">
    <property type="term" value="C:nucleus"/>
    <property type="evidence" value="ECO:0007669"/>
    <property type="project" value="UniProtKB-SubCell"/>
</dbReference>
<evidence type="ECO:0000256" key="1">
    <source>
        <dbReference type="ARBA" id="ARBA00000900"/>
    </source>
</evidence>
<evidence type="ECO:0000259" key="16">
    <source>
        <dbReference type="PROSITE" id="PS50089"/>
    </source>
</evidence>
<feature type="domain" description="RING-type" evidence="16">
    <location>
        <begin position="132"/>
        <end position="170"/>
    </location>
</feature>
<dbReference type="EC" id="2.3.2.27" evidence="14"/>
<dbReference type="GO" id="GO:0016567">
    <property type="term" value="P:protein ubiquitination"/>
    <property type="evidence" value="ECO:0007669"/>
    <property type="project" value="UniProtKB-UniRule"/>
</dbReference>
<keyword evidence="11 14" id="KW-0175">Coiled coil</keyword>
<keyword evidence="5 14" id="KW-0808">Transferase</keyword>
<dbReference type="GO" id="GO:0008270">
    <property type="term" value="F:zinc ion binding"/>
    <property type="evidence" value="ECO:0007669"/>
    <property type="project" value="UniProtKB-KW"/>
</dbReference>
<dbReference type="SUPFAM" id="SSF57850">
    <property type="entry name" value="RING/U-box"/>
    <property type="match status" value="1"/>
</dbReference>
<evidence type="ECO:0000256" key="9">
    <source>
        <dbReference type="ARBA" id="ARBA00022833"/>
    </source>
</evidence>
<keyword evidence="10 14" id="KW-0156">Chromatin regulator</keyword>
<dbReference type="GO" id="GO:0033503">
    <property type="term" value="C:HULC complex"/>
    <property type="evidence" value="ECO:0007669"/>
    <property type="project" value="TreeGrafter"/>
</dbReference>
<dbReference type="Proteomes" id="UP000268162">
    <property type="component" value="Unassembled WGS sequence"/>
</dbReference>
<dbReference type="Pfam" id="PF00097">
    <property type="entry name" value="zf-C3HC4"/>
    <property type="match status" value="1"/>
</dbReference>
<evidence type="ECO:0000256" key="10">
    <source>
        <dbReference type="ARBA" id="ARBA00022853"/>
    </source>
</evidence>
<dbReference type="InterPro" id="IPR013956">
    <property type="entry name" value="E3_ubiquit_lig_Bre1"/>
</dbReference>
<accession>A0A4P9ZR74</accession>
<dbReference type="Gene3D" id="3.30.40.10">
    <property type="entry name" value="Zinc/RING finger domain, C3HC4 (zinc finger)"/>
    <property type="match status" value="1"/>
</dbReference>
<comment type="similarity">
    <text evidence="4 14">Belongs to the BRE1 family.</text>
</comment>
<comment type="catalytic activity">
    <reaction evidence="1 14">
        <text>S-ubiquitinyl-[E2 ubiquitin-conjugating enzyme]-L-cysteine + [acceptor protein]-L-lysine = [E2 ubiquitin-conjugating enzyme]-L-cysteine + N(6)-ubiquitinyl-[acceptor protein]-L-lysine.</text>
        <dbReference type="EC" id="2.3.2.27"/>
    </reaction>
</comment>
<dbReference type="InterPro" id="IPR001841">
    <property type="entry name" value="Znf_RING"/>
</dbReference>
<keyword evidence="9 14" id="KW-0862">Zinc</keyword>
<dbReference type="AlphaFoldDB" id="A0A4P9ZR74"/>
<keyword evidence="6 14" id="KW-0479">Metal-binding</keyword>
<evidence type="ECO:0000256" key="13">
    <source>
        <dbReference type="PROSITE-ProRule" id="PRU00175"/>
    </source>
</evidence>
<evidence type="ECO:0000256" key="5">
    <source>
        <dbReference type="ARBA" id="ARBA00022679"/>
    </source>
</evidence>
<name>A0A4P9ZR74_9FUNG</name>
<dbReference type="GO" id="GO:0006325">
    <property type="term" value="P:chromatin organization"/>
    <property type="evidence" value="ECO:0007669"/>
    <property type="project" value="UniProtKB-KW"/>
</dbReference>
<evidence type="ECO:0000313" key="18">
    <source>
        <dbReference type="Proteomes" id="UP000268162"/>
    </source>
</evidence>
<evidence type="ECO:0000256" key="12">
    <source>
        <dbReference type="ARBA" id="ARBA00023242"/>
    </source>
</evidence>
<dbReference type="InterPro" id="IPR013083">
    <property type="entry name" value="Znf_RING/FYVE/PHD"/>
</dbReference>
<evidence type="ECO:0000256" key="15">
    <source>
        <dbReference type="SAM" id="Coils"/>
    </source>
</evidence>
<dbReference type="PANTHER" id="PTHR23163:SF0">
    <property type="entry name" value="E3 UBIQUITIN-PROTEIN LIGASE BRE1"/>
    <property type="match status" value="1"/>
</dbReference>